<feature type="domain" description="RNA polymerase Rpb1" evidence="7">
    <location>
        <begin position="257"/>
        <end position="385"/>
    </location>
</feature>
<proteinExistence type="predicted"/>
<dbReference type="PANTHER" id="PTHR19376">
    <property type="entry name" value="DNA-DIRECTED RNA POLYMERASE"/>
    <property type="match status" value="1"/>
</dbReference>
<dbReference type="InterPro" id="IPR007075">
    <property type="entry name" value="RNA_pol_Rpb1_6"/>
</dbReference>
<dbReference type="Gene3D" id="1.10.132.30">
    <property type="match status" value="1"/>
</dbReference>
<name>A0ABR1J4C2_9AGAR</name>
<dbReference type="Proteomes" id="UP001498398">
    <property type="component" value="Unassembled WGS sequence"/>
</dbReference>
<keyword evidence="5" id="KW-0804">Transcription</keyword>
<evidence type="ECO:0000259" key="8">
    <source>
        <dbReference type="Pfam" id="PF04998"/>
    </source>
</evidence>
<evidence type="ECO:0000256" key="3">
    <source>
        <dbReference type="ARBA" id="ARBA00022679"/>
    </source>
</evidence>
<evidence type="ECO:0000259" key="7">
    <source>
        <dbReference type="Pfam" id="PF04992"/>
    </source>
</evidence>
<gene>
    <name evidence="10" type="primary">RPO21_3</name>
    <name evidence="10" type="ORF">VKT23_012994</name>
</gene>
<dbReference type="Gene3D" id="6.10.250.2940">
    <property type="match status" value="1"/>
</dbReference>
<dbReference type="GO" id="GO:0000428">
    <property type="term" value="C:DNA-directed RNA polymerase complex"/>
    <property type="evidence" value="ECO:0007669"/>
    <property type="project" value="UniProtKB-KW"/>
</dbReference>
<dbReference type="PANTHER" id="PTHR19376:SF37">
    <property type="entry name" value="DNA-DIRECTED RNA POLYMERASE II SUBUNIT RPB1"/>
    <property type="match status" value="1"/>
</dbReference>
<keyword evidence="3 10" id="KW-0808">Transferase</keyword>
<keyword evidence="2 10" id="KW-0240">DNA-directed RNA polymerase</keyword>
<dbReference type="Gene3D" id="6.20.50.80">
    <property type="match status" value="1"/>
</dbReference>
<feature type="domain" description="RNA polymerase Rpb1" evidence="6">
    <location>
        <begin position="474"/>
        <end position="602"/>
    </location>
</feature>
<dbReference type="Pfam" id="PF04990">
    <property type="entry name" value="RNA_pol_Rpb1_7"/>
    <property type="match status" value="1"/>
</dbReference>
<dbReference type="InterPro" id="IPR007081">
    <property type="entry name" value="RNA_pol_Rpb1_5"/>
</dbReference>
<dbReference type="Gene3D" id="3.30.1360.140">
    <property type="match status" value="1"/>
</dbReference>
<evidence type="ECO:0000256" key="2">
    <source>
        <dbReference type="ARBA" id="ARBA00022478"/>
    </source>
</evidence>
<dbReference type="InterPro" id="IPR007073">
    <property type="entry name" value="RNA_pol_Rpb1_7"/>
</dbReference>
<dbReference type="InterPro" id="IPR038593">
    <property type="entry name" value="RNA_pol_Rpb1_7_sf"/>
</dbReference>
<protein>
    <recommendedName>
        <fullName evidence="1">DNA-directed RNA polymerase</fullName>
        <ecNumber evidence="1">2.7.7.6</ecNumber>
    </recommendedName>
</protein>
<dbReference type="InterPro" id="IPR007083">
    <property type="entry name" value="RNA_pol_Rpb1_4"/>
</dbReference>
<evidence type="ECO:0000313" key="10">
    <source>
        <dbReference type="EMBL" id="KAK7450112.1"/>
    </source>
</evidence>
<keyword evidence="11" id="KW-1185">Reference proteome</keyword>
<dbReference type="InterPro" id="IPR045867">
    <property type="entry name" value="DNA-dir_RpoC_beta_prime"/>
</dbReference>
<dbReference type="Pfam" id="PF04998">
    <property type="entry name" value="RNA_pol_Rpb1_5"/>
    <property type="match status" value="1"/>
</dbReference>
<evidence type="ECO:0000256" key="5">
    <source>
        <dbReference type="ARBA" id="ARBA00023163"/>
    </source>
</evidence>
<accession>A0ABR1J4C2</accession>
<evidence type="ECO:0000256" key="1">
    <source>
        <dbReference type="ARBA" id="ARBA00012418"/>
    </source>
</evidence>
<dbReference type="EC" id="2.7.7.6" evidence="1"/>
<dbReference type="Pfam" id="PF05000">
    <property type="entry name" value="RNA_pol_Rpb1_4"/>
    <property type="match status" value="1"/>
</dbReference>
<dbReference type="EMBL" id="JBANRG010000034">
    <property type="protein sequence ID" value="KAK7450112.1"/>
    <property type="molecule type" value="Genomic_DNA"/>
</dbReference>
<dbReference type="Pfam" id="PF04992">
    <property type="entry name" value="RNA_pol_Rpb1_6"/>
    <property type="match status" value="1"/>
</dbReference>
<feature type="domain" description="RNA polymerase Rpb1" evidence="9">
    <location>
        <begin position="109"/>
        <end position="153"/>
    </location>
</feature>
<dbReference type="GO" id="GO:0003899">
    <property type="term" value="F:DNA-directed RNA polymerase activity"/>
    <property type="evidence" value="ECO:0007669"/>
    <property type="project" value="UniProtKB-EC"/>
</dbReference>
<evidence type="ECO:0000259" key="6">
    <source>
        <dbReference type="Pfam" id="PF04990"/>
    </source>
</evidence>
<feature type="domain" description="RNA polymerase Rpb1" evidence="8">
    <location>
        <begin position="160"/>
        <end position="711"/>
    </location>
</feature>
<dbReference type="SUPFAM" id="SSF64484">
    <property type="entry name" value="beta and beta-prime subunits of DNA dependent RNA-polymerase"/>
    <property type="match status" value="1"/>
</dbReference>
<comment type="caution">
    <text evidence="10">The sequence shown here is derived from an EMBL/GenBank/DDBJ whole genome shotgun (WGS) entry which is preliminary data.</text>
</comment>
<sequence length="770" mass="86813">MQSVANSFMIHTGFSIGIGHTILDSASMGSVDENIEDCLSRVAEQCKPTSSSPDPYFEQKLASSLVQSWSCSGSIVAQWTRRKTKNSAIMMAAKSHSRRLAYASEKAFTDIIRASACVGQQFVGNGFIPMGFRDRTLPHFTKHAIRPEAWGFVKNSYLRGLTPQEFFFNAMVGRAYILHVAGEKAEAMRVQRNLVKSLEDVMVCYDGTVRNSSGDVIQFVYGEDGFDPTCLESQTIDTFGEIFDSKYGRLQVGTEFSELKAKLDQEFAQLIRDRQLIGELFHDKCRYHRFSLPLNLPRLLQEAIVKFGIDSSNRQVDDLEPKHIIDTINNLCNRLILSHGEDVVRMFCMQFRATLETGRVLKEFYLSRAAFDWVLTEAEHRFRHSFVNPGEMCGLLAAQGFGEALTQRLPGFAIYRPGSSLWKRPVVIERFKEIIYASDVIDEASLTVHLERTSSTGSWEQALIVRRQLPFVVLRDITSATEIWYDPDPNLTVIEEDTLFVEAFFAIPDEDIALELQSPWLIRLELDRRKICDHGLTLNFVASCITQKFGSKVAVIWSEECSDKLIIRCRVLTDIMENMNDFFTVNLELHRLTEDILDSTVLGGIPGIDRVFLMPYSPVKDGIVLHESEWLIETLGTNLKATLAVEGVDFTRTYSNDCIETCRVLGIEAARAILLQELHYIVGYAKVGQVERRHLVLLCDFMTRHGFIKSMRCPSNVGTLVQSAPSSRGFLEATLRGKQGFLGLTESLILGKIRRMGSGSMDILIDPSVL</sequence>
<organism evidence="10 11">
    <name type="scientific">Marasmiellus scandens</name>
    <dbReference type="NCBI Taxonomy" id="2682957"/>
    <lineage>
        <taxon>Eukaryota</taxon>
        <taxon>Fungi</taxon>
        <taxon>Dikarya</taxon>
        <taxon>Basidiomycota</taxon>
        <taxon>Agaricomycotina</taxon>
        <taxon>Agaricomycetes</taxon>
        <taxon>Agaricomycetidae</taxon>
        <taxon>Agaricales</taxon>
        <taxon>Marasmiineae</taxon>
        <taxon>Omphalotaceae</taxon>
        <taxon>Marasmiellus</taxon>
    </lineage>
</organism>
<dbReference type="InterPro" id="IPR038120">
    <property type="entry name" value="Rpb1_funnel_sf"/>
</dbReference>
<keyword evidence="4 10" id="KW-0548">Nucleotidyltransferase</keyword>
<evidence type="ECO:0000256" key="4">
    <source>
        <dbReference type="ARBA" id="ARBA00022695"/>
    </source>
</evidence>
<reference evidence="10 11" key="1">
    <citation type="submission" date="2024-01" db="EMBL/GenBank/DDBJ databases">
        <title>A draft genome for the cacao thread blight pathogen Marasmiellus scandens.</title>
        <authorList>
            <person name="Baruah I.K."/>
            <person name="Leung J."/>
            <person name="Bukari Y."/>
            <person name="Amoako-Attah I."/>
            <person name="Meinhardt L.W."/>
            <person name="Bailey B.A."/>
            <person name="Cohen S.P."/>
        </authorList>
    </citation>
    <scope>NUCLEOTIDE SEQUENCE [LARGE SCALE GENOMIC DNA]</scope>
    <source>
        <strain evidence="10 11">GH-19</strain>
    </source>
</reference>
<evidence type="ECO:0000313" key="11">
    <source>
        <dbReference type="Proteomes" id="UP001498398"/>
    </source>
</evidence>
<evidence type="ECO:0000259" key="9">
    <source>
        <dbReference type="Pfam" id="PF05000"/>
    </source>
</evidence>